<dbReference type="Pfam" id="PF00403">
    <property type="entry name" value="HMA"/>
    <property type="match status" value="1"/>
</dbReference>
<keyword evidence="8 13" id="KW-0479">Metal-binding</keyword>
<evidence type="ECO:0000256" key="3">
    <source>
        <dbReference type="ARBA" id="ARBA00022448"/>
    </source>
</evidence>
<dbReference type="NCBIfam" id="TIGR02052">
    <property type="entry name" value="MerP"/>
    <property type="match status" value="1"/>
</dbReference>
<keyword evidence="11 14" id="KW-0472">Membrane</keyword>
<comment type="similarity">
    <text evidence="2">Belongs to the MerT family.</text>
</comment>
<comment type="function">
    <text evidence="13">Involved in mercury resistance. Acts as a mercury scavenger that specifically binds to a mercuric ion in the periplasm and probably passes it to the cytoplasmic mercuric reductase MerA via the mercuric transport protein MerT.</text>
</comment>
<dbReference type="GO" id="GO:0042597">
    <property type="term" value="C:periplasmic space"/>
    <property type="evidence" value="ECO:0007669"/>
    <property type="project" value="UniProtKB-SubCell"/>
</dbReference>
<keyword evidence="6" id="KW-0997">Cell inner membrane</keyword>
<keyword evidence="7 14" id="KW-0812">Transmembrane</keyword>
<comment type="function">
    <text evidence="12">Involved in mercury resistance. Probably transfers a mercuric ion from the periplasmic Hg(2+)-binding protein MerP to the cytoplasmic mercuric reductase MerA.</text>
</comment>
<dbReference type="InterPro" id="IPR003457">
    <property type="entry name" value="Transprt_MerT"/>
</dbReference>
<keyword evidence="3" id="KW-0813">Transport</keyword>
<evidence type="ECO:0000256" key="4">
    <source>
        <dbReference type="ARBA" id="ARBA00022466"/>
    </source>
</evidence>
<dbReference type="InterPro" id="IPR036163">
    <property type="entry name" value="HMA_dom_sf"/>
</dbReference>
<organism evidence="16 17">
    <name type="scientific">Luteimonas marina</name>
    <dbReference type="NCBI Taxonomy" id="488485"/>
    <lineage>
        <taxon>Bacteria</taxon>
        <taxon>Pseudomonadati</taxon>
        <taxon>Pseudomonadota</taxon>
        <taxon>Gammaproteobacteria</taxon>
        <taxon>Lysobacterales</taxon>
        <taxon>Lysobacteraceae</taxon>
        <taxon>Luteimonas</taxon>
    </lineage>
</organism>
<keyword evidence="13" id="KW-0574">Periplasm</keyword>
<dbReference type="GO" id="GO:0005886">
    <property type="term" value="C:plasma membrane"/>
    <property type="evidence" value="ECO:0007669"/>
    <property type="project" value="UniProtKB-SubCell"/>
</dbReference>
<dbReference type="PROSITE" id="PS50846">
    <property type="entry name" value="HMA_2"/>
    <property type="match status" value="1"/>
</dbReference>
<keyword evidence="9 13" id="KW-0476">Mercury</keyword>
<dbReference type="Gene3D" id="3.30.70.100">
    <property type="match status" value="1"/>
</dbReference>
<evidence type="ECO:0000256" key="10">
    <source>
        <dbReference type="ARBA" id="ARBA00022989"/>
    </source>
</evidence>
<sequence length="224" mass="24366">MTRWLVLQNIRKSRSIDDSKGTSGPRGGTEIEPRTALRGRGASCSSVHLDATSETRDVNCRRLRTGDVFCGYGVIFFCLFRAPKSPGGTSSFARSHQVRTAYKVIFWIVTALVLIALVFPYLMPLFYWKEIAMKKLVALLALTVALSAPAWAATKTVTLSVPSMTCATCPITVKKALTKVEGVIEAKVTWEPKAAVVTYDDAKTTPAALTKATENAGYPSTVKK</sequence>
<feature type="domain" description="HMA" evidence="15">
    <location>
        <begin position="155"/>
        <end position="221"/>
    </location>
</feature>
<feature type="transmembrane region" description="Helical" evidence="14">
    <location>
        <begin position="104"/>
        <end position="124"/>
    </location>
</feature>
<dbReference type="Pfam" id="PF02411">
    <property type="entry name" value="MerT"/>
    <property type="match status" value="1"/>
</dbReference>
<evidence type="ECO:0000256" key="11">
    <source>
        <dbReference type="ARBA" id="ARBA00023136"/>
    </source>
</evidence>
<dbReference type="AlphaFoldDB" id="A0A5C5UDR7"/>
<evidence type="ECO:0000256" key="1">
    <source>
        <dbReference type="ARBA" id="ARBA00004429"/>
    </source>
</evidence>
<proteinExistence type="inferred from homology"/>
<dbReference type="InterPro" id="IPR011795">
    <property type="entry name" value="MerP"/>
</dbReference>
<reference evidence="16 17" key="1">
    <citation type="journal article" date="2008" name="Int. J. Syst. Evol. Microbiol.">
        <title>Luteimonas marina sp. nov., isolated from seawater.</title>
        <authorList>
            <person name="Baik K.S."/>
            <person name="Park S.C."/>
            <person name="Kim M.S."/>
            <person name="Kim E.M."/>
            <person name="Park C."/>
            <person name="Chun J."/>
            <person name="Seong C.N."/>
        </authorList>
    </citation>
    <scope>NUCLEOTIDE SEQUENCE [LARGE SCALE GENOMIC DNA]</scope>
    <source>
        <strain evidence="16 17">FR1330</strain>
    </source>
</reference>
<evidence type="ECO:0000259" key="15">
    <source>
        <dbReference type="PROSITE" id="PS50846"/>
    </source>
</evidence>
<evidence type="ECO:0000256" key="9">
    <source>
        <dbReference type="ARBA" id="ARBA00022914"/>
    </source>
</evidence>
<dbReference type="GO" id="GO:0015097">
    <property type="term" value="F:mercury ion transmembrane transporter activity"/>
    <property type="evidence" value="ECO:0007669"/>
    <property type="project" value="UniProtKB-UniRule"/>
</dbReference>
<name>A0A5C5UDR7_9GAMM</name>
<gene>
    <name evidence="13 16" type="primary">merP</name>
    <name evidence="16" type="ORF">FQY83_03485</name>
</gene>
<keyword evidence="4 13" id="KW-0475">Mercuric resistance</keyword>
<dbReference type="EMBL" id="VOHK01000001">
    <property type="protein sequence ID" value="TWT23692.1"/>
    <property type="molecule type" value="Genomic_DNA"/>
</dbReference>
<evidence type="ECO:0000256" key="12">
    <source>
        <dbReference type="ARBA" id="ARBA00045720"/>
    </source>
</evidence>
<dbReference type="CDD" id="cd00371">
    <property type="entry name" value="HMA"/>
    <property type="match status" value="1"/>
</dbReference>
<dbReference type="GO" id="GO:0045340">
    <property type="term" value="F:mercury ion binding"/>
    <property type="evidence" value="ECO:0007669"/>
    <property type="project" value="UniProtKB-UniRule"/>
</dbReference>
<dbReference type="SUPFAM" id="SSF55008">
    <property type="entry name" value="HMA, heavy metal-associated domain"/>
    <property type="match status" value="1"/>
</dbReference>
<comment type="caution">
    <text evidence="16">The sequence shown here is derived from an EMBL/GenBank/DDBJ whole genome shotgun (WGS) entry which is preliminary data.</text>
</comment>
<protein>
    <recommendedName>
        <fullName evidence="13">Periplasmic mercury ion-binding protein</fullName>
    </recommendedName>
</protein>
<dbReference type="InterPro" id="IPR001802">
    <property type="entry name" value="MerP/CopZ"/>
</dbReference>
<keyword evidence="5" id="KW-1003">Cell membrane</keyword>
<evidence type="ECO:0000256" key="7">
    <source>
        <dbReference type="ARBA" id="ARBA00022692"/>
    </source>
</evidence>
<evidence type="ECO:0000256" key="5">
    <source>
        <dbReference type="ARBA" id="ARBA00022475"/>
    </source>
</evidence>
<comment type="subcellular location">
    <subcellularLocation>
        <location evidence="1">Cell inner membrane</location>
        <topology evidence="1">Multi-pass membrane protein</topology>
    </subcellularLocation>
    <subcellularLocation>
        <location evidence="13">Periplasm</location>
    </subcellularLocation>
</comment>
<evidence type="ECO:0000256" key="6">
    <source>
        <dbReference type="ARBA" id="ARBA00022519"/>
    </source>
</evidence>
<accession>A0A5C5UDR7</accession>
<evidence type="ECO:0000256" key="14">
    <source>
        <dbReference type="SAM" id="Phobius"/>
    </source>
</evidence>
<dbReference type="PRINTS" id="PR00946">
    <property type="entry name" value="HGSCAVENGER"/>
</dbReference>
<dbReference type="InterPro" id="IPR006121">
    <property type="entry name" value="HMA_dom"/>
</dbReference>
<evidence type="ECO:0000313" key="17">
    <source>
        <dbReference type="Proteomes" id="UP000319980"/>
    </source>
</evidence>
<keyword evidence="10 14" id="KW-1133">Transmembrane helix</keyword>
<dbReference type="FunFam" id="3.30.70.100:FF:000001">
    <property type="entry name" value="ATPase copper transporting beta"/>
    <property type="match status" value="1"/>
</dbReference>
<dbReference type="Proteomes" id="UP000319980">
    <property type="component" value="Unassembled WGS sequence"/>
</dbReference>
<evidence type="ECO:0000256" key="8">
    <source>
        <dbReference type="ARBA" id="ARBA00022723"/>
    </source>
</evidence>
<feature type="transmembrane region" description="Helical" evidence="14">
    <location>
        <begin position="136"/>
        <end position="154"/>
    </location>
</feature>
<evidence type="ECO:0000256" key="2">
    <source>
        <dbReference type="ARBA" id="ARBA00008224"/>
    </source>
</evidence>
<evidence type="ECO:0000313" key="16">
    <source>
        <dbReference type="EMBL" id="TWT23692.1"/>
    </source>
</evidence>
<keyword evidence="17" id="KW-1185">Reference proteome</keyword>
<evidence type="ECO:0000256" key="13">
    <source>
        <dbReference type="RuleBase" id="RU361212"/>
    </source>
</evidence>